<keyword evidence="5" id="KW-1185">Reference proteome</keyword>
<protein>
    <submittedName>
        <fullName evidence="4">Anaerobic ribonucleoside triphosphate reductase protein</fullName>
    </submittedName>
</protein>
<dbReference type="Proteomes" id="UP000225978">
    <property type="component" value="Segment"/>
</dbReference>
<dbReference type="PROSITE" id="PS51149">
    <property type="entry name" value="GLY_RADICAL_2"/>
    <property type="match status" value="1"/>
</dbReference>
<organism evidence="4 5">
    <name type="scientific">Vibrio phage vB_VspP_pVa5</name>
    <dbReference type="NCBI Taxonomy" id="1913109"/>
    <lineage>
        <taxon>Viruses</taxon>
        <taxon>Duplodnaviria</taxon>
        <taxon>Heunggongvirae</taxon>
        <taxon>Uroviricota</taxon>
        <taxon>Caudoviricetes</taxon>
        <taxon>Schitoviridae</taxon>
        <taxon>Pontosvirinae</taxon>
        <taxon>Galateavirus</taxon>
        <taxon>Galateavirus PVA5</taxon>
    </lineage>
</organism>
<dbReference type="SUPFAM" id="SSF51998">
    <property type="entry name" value="PFL-like glycyl radical enzymes"/>
    <property type="match status" value="1"/>
</dbReference>
<dbReference type="Gene3D" id="3.20.70.20">
    <property type="match status" value="1"/>
</dbReference>
<evidence type="ECO:0000313" key="4">
    <source>
        <dbReference type="EMBL" id="APC46026.1"/>
    </source>
</evidence>
<evidence type="ECO:0000259" key="3">
    <source>
        <dbReference type="PROSITE" id="PS51149"/>
    </source>
</evidence>
<dbReference type="GO" id="GO:0006260">
    <property type="term" value="P:DNA replication"/>
    <property type="evidence" value="ECO:0007669"/>
    <property type="project" value="InterPro"/>
</dbReference>
<name>A0A1J0GV18_9CAUD</name>
<evidence type="ECO:0000313" key="5">
    <source>
        <dbReference type="Proteomes" id="UP000225978"/>
    </source>
</evidence>
<feature type="modified residue" description="Glycine radical" evidence="2">
    <location>
        <position position="593"/>
    </location>
</feature>
<dbReference type="PANTHER" id="PTHR21075">
    <property type="entry name" value="ANAEROBIC RIBONUCLEOSIDE-TRIPHOSPHATE REDUCTASE"/>
    <property type="match status" value="1"/>
</dbReference>
<sequence length="618" mass="68240">MSAIETSKQIVLGGADKALLHNNANKASERIPVMKNMIAGEVVKEVGAEMLPAHVYDGHRSGDIHFHDLDESPFLPFYNCCLVNLKDMLDNGCTIGNAEIETPKSIATAAAVTAQIIAQVACHQYGGVSINRIDEILAPYVAKSYKKHLAVGLQYCESRDKAVAYATKMTHQEVDSACQGLEYEVNTLFTSQGQTPFVTFGFGLGTSWQAKSIQKGILTQRIDGLGKQKRTAIFPKLVYCIDEGVNAREGDPNYHDIRELAIECAAKRNYPDVLNMPALRASGGGCAPMGCRSFLHEWKDSEGVEVWDGRNNLGVASINIPRIAIQANSLEEFWNILDDRLALAKDALDFRVDRLRGVKAEVAPILYQSGAIGRLNVDDNIFQLFDNHRASVSLGYIGLHEAAEALSDILGSEPALKNTAKYGFQQQVVKVLREATNTWNKTSDVKFGLYSTPSESLCDRFCRLDADKFGEIPDVTDKGYYTNSFHLDVQEQVSPFTKFSFESPFHKHASSGHISYVEVPNVDLTNRKIMLNTLWTYAFEEVGIPYHGQNCAIDKCHSCGWEGDAKASSDGFECGHCGNVDPTSMEITKRVCGYLGNTNARPFNKGKQREVTLRAKHQ</sequence>
<gene>
    <name evidence="4" type="ORF">vBVspPpVa5_0033</name>
</gene>
<accession>A0A1J0GV18</accession>
<dbReference type="InterPro" id="IPR012833">
    <property type="entry name" value="NrdD"/>
</dbReference>
<feature type="domain" description="Glycine radical" evidence="3">
    <location>
        <begin position="491"/>
        <end position="618"/>
    </location>
</feature>
<dbReference type="InterPro" id="IPR001150">
    <property type="entry name" value="Gly_radical"/>
</dbReference>
<evidence type="ECO:0000256" key="2">
    <source>
        <dbReference type="PROSITE-ProRule" id="PRU00493"/>
    </source>
</evidence>
<keyword evidence="1 2" id="KW-0556">Organic radical</keyword>
<dbReference type="PANTHER" id="PTHR21075:SF0">
    <property type="entry name" value="ANAEROBIC RIBONUCLEOSIDE-TRIPHOSPHATE REDUCTASE"/>
    <property type="match status" value="1"/>
</dbReference>
<dbReference type="NCBIfam" id="NF006732">
    <property type="entry name" value="PRK09263.1"/>
    <property type="match status" value="1"/>
</dbReference>
<dbReference type="InterPro" id="IPR019777">
    <property type="entry name" value="Form_AcTrfase_GR_CS"/>
</dbReference>
<dbReference type="GO" id="GO:0008998">
    <property type="term" value="F:ribonucleoside-triphosphate reductase (thioredoxin) activity"/>
    <property type="evidence" value="ECO:0007669"/>
    <property type="project" value="InterPro"/>
</dbReference>
<proteinExistence type="predicted"/>
<dbReference type="GO" id="GO:0004748">
    <property type="term" value="F:ribonucleoside-diphosphate reductase activity, thioredoxin disulfide as acceptor"/>
    <property type="evidence" value="ECO:0007669"/>
    <property type="project" value="TreeGrafter"/>
</dbReference>
<dbReference type="GO" id="GO:0009265">
    <property type="term" value="P:2'-deoxyribonucleotide biosynthetic process"/>
    <property type="evidence" value="ECO:0007669"/>
    <property type="project" value="TreeGrafter"/>
</dbReference>
<reference evidence="4 5" key="1">
    <citation type="journal article" date="2017" name="Viruses">
        <title>Stumbling across the Same Phage: Comparative Genomics of Widespread Temperate Phages Infecting the Fish Pathogen Vibrio anguillarum.</title>
        <authorList>
            <person name="Kalatzis P.G."/>
            <person name="Rorbo N.I."/>
            <person name="Castillo D."/>
            <person name="Mauritzen J.J."/>
            <person name="Jorgensen J."/>
            <person name="Kokkari C."/>
            <person name="Zhang F."/>
            <person name="Katharios P."/>
            <person name="Middelboe M."/>
        </authorList>
    </citation>
    <scope>NUCLEOTIDE SEQUENCE [LARGE SCALE GENOMIC DNA]</scope>
</reference>
<dbReference type="EMBL" id="KX889068">
    <property type="protein sequence ID" value="APC46026.1"/>
    <property type="molecule type" value="Genomic_DNA"/>
</dbReference>
<evidence type="ECO:0000256" key="1">
    <source>
        <dbReference type="ARBA" id="ARBA00022818"/>
    </source>
</evidence>
<dbReference type="Pfam" id="PF13597">
    <property type="entry name" value="NRDD"/>
    <property type="match status" value="1"/>
</dbReference>
<dbReference type="PROSITE" id="PS00850">
    <property type="entry name" value="GLY_RADICAL_1"/>
    <property type="match status" value="1"/>
</dbReference>
<dbReference type="NCBIfam" id="TIGR02487">
    <property type="entry name" value="NrdD"/>
    <property type="match status" value="1"/>
</dbReference>